<feature type="domain" description="Heterokaryon incompatibility" evidence="1">
    <location>
        <begin position="203"/>
        <end position="351"/>
    </location>
</feature>
<reference evidence="2 3" key="1">
    <citation type="submission" date="2019-06" db="EMBL/GenBank/DDBJ databases">
        <authorList>
            <person name="Broberg M."/>
        </authorList>
    </citation>
    <scope>NUCLEOTIDE SEQUENCE [LARGE SCALE GENOMIC DNA]</scope>
</reference>
<organism evidence="2 3">
    <name type="scientific">Bionectria ochroleuca</name>
    <name type="common">Gliocladium roseum</name>
    <dbReference type="NCBI Taxonomy" id="29856"/>
    <lineage>
        <taxon>Eukaryota</taxon>
        <taxon>Fungi</taxon>
        <taxon>Dikarya</taxon>
        <taxon>Ascomycota</taxon>
        <taxon>Pezizomycotina</taxon>
        <taxon>Sordariomycetes</taxon>
        <taxon>Hypocreomycetidae</taxon>
        <taxon>Hypocreales</taxon>
        <taxon>Bionectriaceae</taxon>
        <taxon>Clonostachys</taxon>
    </lineage>
</organism>
<sequence>MAAPGPDSETDVLCPRCMSIFRGRQILLSKGEPISSWPPPTHHPSVGSFEGAVRSGCVICHRILLGLREAGYGDLRVFDDEPVFSHWTLLRDRDDDFNLDIFVFYPKSDSTDRRWFTLYQSVISSERYDGPTKRILADYGTSTSSKAAWDRAATWYHQCRNQHRPCNANKGRSSFLPTRLLDVSSNEKQIRLVAGGKRVCRDYATLSHRWGGSDIICLRTDNMAKLQVGIDIDELPQTFKDAVEVARKLGVFYLWIDSLCIVQDDLTDWHTESALMGEVYSNGVLNIMATACKDSHQGLYRDRDPRELHHCSFKSSWTGIEEKRLTVLSNNVWKNLIKQAPLNERGWVLQERILAPRTLHFAENQLAWECHTMDACEMYPDRLPRALENLLSRVKLIDADAYRQWLTTWRKYDPANHVGYDVWGRIIRLYGGTQLTKEADRLVAISGLAKRMRSILDDEYLAGLWARHLPYQLVWHTASPGRDGGKGRRVETYRAPSWSWASIEGEVGMPMVERAANPGILIEIEEAKVTPLSSIDDTAEVIDGYIRLKGHLFKAEILGRDADLQRFSLRFLVDGMVVGGVIHSDEPVTAKHTSVVYLPVYKTGKHFLYSLILRPVEGRPQGWYSRIGVMSAWPDATDDEAWTYISKQLEDPTLRDKSLGLEGCIGTIILV</sequence>
<dbReference type="Pfam" id="PF06985">
    <property type="entry name" value="HET"/>
    <property type="match status" value="1"/>
</dbReference>
<keyword evidence="3" id="KW-1185">Reference proteome</keyword>
<dbReference type="EMBL" id="CABFNS010000729">
    <property type="protein sequence ID" value="VUC24993.1"/>
    <property type="molecule type" value="Genomic_DNA"/>
</dbReference>
<gene>
    <name evidence="2" type="ORF">CLO192961_LOCUS154727</name>
</gene>
<name>A0ABY6U415_BIOOC</name>
<dbReference type="Proteomes" id="UP000766486">
    <property type="component" value="Unassembled WGS sequence"/>
</dbReference>
<protein>
    <recommendedName>
        <fullName evidence="1">Heterokaryon incompatibility domain-containing protein</fullName>
    </recommendedName>
</protein>
<dbReference type="InterPro" id="IPR010730">
    <property type="entry name" value="HET"/>
</dbReference>
<evidence type="ECO:0000313" key="2">
    <source>
        <dbReference type="EMBL" id="VUC24993.1"/>
    </source>
</evidence>
<evidence type="ECO:0000259" key="1">
    <source>
        <dbReference type="Pfam" id="PF06985"/>
    </source>
</evidence>
<proteinExistence type="predicted"/>
<accession>A0ABY6U415</accession>
<comment type="caution">
    <text evidence="2">The sequence shown here is derived from an EMBL/GenBank/DDBJ whole genome shotgun (WGS) entry which is preliminary data.</text>
</comment>
<dbReference type="PANTHER" id="PTHR33112:SF10">
    <property type="entry name" value="TOL"/>
    <property type="match status" value="1"/>
</dbReference>
<dbReference type="PANTHER" id="PTHR33112">
    <property type="entry name" value="DOMAIN PROTEIN, PUTATIVE-RELATED"/>
    <property type="match status" value="1"/>
</dbReference>
<evidence type="ECO:0000313" key="3">
    <source>
        <dbReference type="Proteomes" id="UP000766486"/>
    </source>
</evidence>